<feature type="disulfide bond" evidence="14">
    <location>
        <begin position="237"/>
        <end position="316"/>
    </location>
</feature>
<evidence type="ECO:0000256" key="9">
    <source>
        <dbReference type="ARBA" id="ARBA00023049"/>
    </source>
</evidence>
<dbReference type="FunFam" id="2.20.100.10:FF:000005">
    <property type="entry name" value="ADAM metallopeptidase with thrombospondin type 1 motif 9"/>
    <property type="match status" value="1"/>
</dbReference>
<evidence type="ECO:0000256" key="10">
    <source>
        <dbReference type="ARBA" id="ARBA00023157"/>
    </source>
</evidence>
<dbReference type="Gene3D" id="2.60.120.830">
    <property type="match status" value="1"/>
</dbReference>
<evidence type="ECO:0000256" key="7">
    <source>
        <dbReference type="ARBA" id="ARBA00022801"/>
    </source>
</evidence>
<accession>A0ABD3WUB1</accession>
<evidence type="ECO:0000256" key="15">
    <source>
        <dbReference type="PROSITE-ProRule" id="PRU00276"/>
    </source>
</evidence>
<dbReference type="InterPro" id="IPR013273">
    <property type="entry name" value="ADAMTS/ADAMTS-like"/>
</dbReference>
<dbReference type="InterPro" id="IPR000884">
    <property type="entry name" value="TSP1_rpt"/>
</dbReference>
<keyword evidence="10 14" id="KW-1015">Disulfide bond</keyword>
<dbReference type="EMBL" id="JBJQND010000005">
    <property type="protein sequence ID" value="KAL3876085.1"/>
    <property type="molecule type" value="Genomic_DNA"/>
</dbReference>
<feature type="disulfide bond" evidence="14">
    <location>
        <begin position="199"/>
        <end position="243"/>
    </location>
</feature>
<feature type="binding site" evidence="13">
    <location>
        <position position="215"/>
    </location>
    <ligand>
        <name>Ca(2+)</name>
        <dbReference type="ChEBI" id="CHEBI:29108"/>
        <label>1</label>
    </ligand>
</feature>
<feature type="disulfide bond" evidence="14">
    <location>
        <begin position="429"/>
        <end position="467"/>
    </location>
</feature>
<dbReference type="PRINTS" id="PR01857">
    <property type="entry name" value="ADAMTSFAMILY"/>
</dbReference>
<dbReference type="InterPro" id="IPR024079">
    <property type="entry name" value="MetalloPept_cat_dom_sf"/>
</dbReference>
<evidence type="ECO:0000256" key="2">
    <source>
        <dbReference type="ARBA" id="ARBA00022525"/>
    </source>
</evidence>
<evidence type="ECO:0000256" key="14">
    <source>
        <dbReference type="PIRSR" id="PIRSR613273-3"/>
    </source>
</evidence>
<dbReference type="PROSITE" id="PS50215">
    <property type="entry name" value="ADAM_MEPRO"/>
    <property type="match status" value="1"/>
</dbReference>
<dbReference type="InterPro" id="IPR010294">
    <property type="entry name" value="ADAMTS_spacer1"/>
</dbReference>
<feature type="binding site" evidence="13">
    <location>
        <position position="125"/>
    </location>
    <ligand>
        <name>Ca(2+)</name>
        <dbReference type="ChEBI" id="CHEBI:29108"/>
        <label>1</label>
    </ligand>
</feature>
<dbReference type="InterPro" id="IPR036383">
    <property type="entry name" value="TSP1_rpt_sf"/>
</dbReference>
<dbReference type="InterPro" id="IPR045371">
    <property type="entry name" value="ADAMTS_CR_3"/>
</dbReference>
<dbReference type="Pfam" id="PF00090">
    <property type="entry name" value="TSP_1"/>
    <property type="match status" value="1"/>
</dbReference>
<evidence type="ECO:0000256" key="3">
    <source>
        <dbReference type="ARBA" id="ARBA00022670"/>
    </source>
</evidence>
<dbReference type="Pfam" id="PF01421">
    <property type="entry name" value="Reprolysin"/>
    <property type="match status" value="1"/>
</dbReference>
<dbReference type="InterPro" id="IPR001590">
    <property type="entry name" value="Peptidase_M12B"/>
</dbReference>
<keyword evidence="18" id="KW-1185">Reference proteome</keyword>
<keyword evidence="8 13" id="KW-0862">Zinc</keyword>
<dbReference type="Gene3D" id="2.20.100.10">
    <property type="entry name" value="Thrombospondin type-1 (TSP1) repeat"/>
    <property type="match status" value="9"/>
</dbReference>
<reference evidence="17 18" key="1">
    <citation type="submission" date="2024-11" db="EMBL/GenBank/DDBJ databases">
        <title>Chromosome-level genome assembly of the freshwater bivalve Anodonta woodiana.</title>
        <authorList>
            <person name="Chen X."/>
        </authorList>
    </citation>
    <scope>NUCLEOTIDE SEQUENCE [LARGE SCALE GENOMIC DNA]</scope>
    <source>
        <strain evidence="17">MN2024</strain>
        <tissue evidence="17">Gills</tissue>
    </source>
</reference>
<dbReference type="Pfam" id="PF19030">
    <property type="entry name" value="TSP1_ADAMTS"/>
    <property type="match status" value="8"/>
</dbReference>
<dbReference type="GO" id="GO:0008237">
    <property type="term" value="F:metallopeptidase activity"/>
    <property type="evidence" value="ECO:0007669"/>
    <property type="project" value="UniProtKB-KW"/>
</dbReference>
<dbReference type="PANTHER" id="PTHR13723:SF304">
    <property type="entry name" value="A DISINTEGRIN AND METALLOPROTEINASE WITH THROMBOSPONDIN MOTIFS 2-LIKE PROTEIN"/>
    <property type="match status" value="1"/>
</dbReference>
<protein>
    <recommendedName>
        <fullName evidence="16">Peptidase M12B domain-containing protein</fullName>
    </recommendedName>
</protein>
<dbReference type="SUPFAM" id="SSF82895">
    <property type="entry name" value="TSP-1 type 1 repeat"/>
    <property type="match status" value="9"/>
</dbReference>
<feature type="disulfide bond" evidence="14">
    <location>
        <begin position="344"/>
        <end position="368"/>
    </location>
</feature>
<gene>
    <name evidence="17" type="ORF">ACJMK2_033966</name>
</gene>
<dbReference type="Pfam" id="PF19236">
    <property type="entry name" value="ADAMTS_CR_3"/>
    <property type="match status" value="1"/>
</dbReference>
<keyword evidence="3" id="KW-0645">Protease</keyword>
<evidence type="ECO:0000256" key="12">
    <source>
        <dbReference type="PIRSR" id="PIRSR613273-1"/>
    </source>
</evidence>
<dbReference type="FunFam" id="2.20.100.10:FF:000007">
    <property type="entry name" value="Thrombospondin 1"/>
    <property type="match status" value="1"/>
</dbReference>
<dbReference type="InterPro" id="IPR041645">
    <property type="entry name" value="ADAMTS_CR_2"/>
</dbReference>
<dbReference type="Pfam" id="PF17771">
    <property type="entry name" value="ADAMTS_CR_2"/>
    <property type="match status" value="1"/>
</dbReference>
<feature type="disulfide bond" evidence="14">
    <location>
        <begin position="276"/>
        <end position="302"/>
    </location>
</feature>
<evidence type="ECO:0000256" key="5">
    <source>
        <dbReference type="ARBA" id="ARBA00022729"/>
    </source>
</evidence>
<comment type="cofactor">
    <cofactor evidence="13">
        <name>Zn(2+)</name>
        <dbReference type="ChEBI" id="CHEBI:29105"/>
    </cofactor>
    <text evidence="13">Binds 1 zinc ion per subunit.</text>
</comment>
<evidence type="ECO:0000256" key="4">
    <source>
        <dbReference type="ARBA" id="ARBA00022723"/>
    </source>
</evidence>
<keyword evidence="2" id="KW-0964">Secreted</keyword>
<organism evidence="17 18">
    <name type="scientific">Sinanodonta woodiana</name>
    <name type="common">Chinese pond mussel</name>
    <name type="synonym">Anodonta woodiana</name>
    <dbReference type="NCBI Taxonomy" id="1069815"/>
    <lineage>
        <taxon>Eukaryota</taxon>
        <taxon>Metazoa</taxon>
        <taxon>Spiralia</taxon>
        <taxon>Lophotrochozoa</taxon>
        <taxon>Mollusca</taxon>
        <taxon>Bivalvia</taxon>
        <taxon>Autobranchia</taxon>
        <taxon>Heteroconchia</taxon>
        <taxon>Palaeoheterodonta</taxon>
        <taxon>Unionida</taxon>
        <taxon>Unionoidea</taxon>
        <taxon>Unionidae</taxon>
        <taxon>Unioninae</taxon>
        <taxon>Sinanodonta</taxon>
    </lineage>
</organism>
<keyword evidence="9" id="KW-0482">Metalloprotease</keyword>
<feature type="binding site" evidence="13 15">
    <location>
        <position position="263"/>
    </location>
    <ligand>
        <name>Zn(2+)</name>
        <dbReference type="ChEBI" id="CHEBI:29105"/>
        <note>catalytic</note>
    </ligand>
</feature>
<comment type="caution">
    <text evidence="17">The sequence shown here is derived from an EMBL/GenBank/DDBJ whole genome shotgun (WGS) entry which is preliminary data.</text>
</comment>
<dbReference type="Proteomes" id="UP001634394">
    <property type="component" value="Unassembled WGS sequence"/>
</dbReference>
<evidence type="ECO:0000256" key="1">
    <source>
        <dbReference type="ARBA" id="ARBA00004613"/>
    </source>
</evidence>
<feature type="active site" evidence="12 15">
    <location>
        <position position="260"/>
    </location>
</feature>
<dbReference type="Gene3D" id="3.40.390.10">
    <property type="entry name" value="Collagenase (Catalytic Domain)"/>
    <property type="match status" value="1"/>
</dbReference>
<feature type="disulfide bond" evidence="14">
    <location>
        <begin position="440"/>
        <end position="452"/>
    </location>
</feature>
<dbReference type="GO" id="GO:0006508">
    <property type="term" value="P:proteolysis"/>
    <property type="evidence" value="ECO:0007669"/>
    <property type="project" value="UniProtKB-KW"/>
</dbReference>
<feature type="binding site" evidence="13">
    <location>
        <position position="316"/>
    </location>
    <ligand>
        <name>Ca(2+)</name>
        <dbReference type="ChEBI" id="CHEBI:29108"/>
        <label>1</label>
    </ligand>
</feature>
<evidence type="ECO:0000256" key="13">
    <source>
        <dbReference type="PIRSR" id="PIRSR613273-2"/>
    </source>
</evidence>
<dbReference type="Gene3D" id="3.40.1620.60">
    <property type="match status" value="1"/>
</dbReference>
<feature type="binding site" evidence="13">
    <location>
        <position position="125"/>
    </location>
    <ligand>
        <name>Ca(2+)</name>
        <dbReference type="ChEBI" id="CHEBI:29108"/>
        <label>2</label>
    </ligand>
</feature>
<proteinExistence type="predicted"/>
<feature type="disulfide bond" evidence="14">
    <location>
        <begin position="355"/>
        <end position="377"/>
    </location>
</feature>
<dbReference type="PANTHER" id="PTHR13723">
    <property type="entry name" value="ADAMTS A DISINTEGRIN AND METALLOPROTEASE WITH THROMBOSPONDIN MOTIFS PROTEASE"/>
    <property type="match status" value="1"/>
</dbReference>
<dbReference type="GO" id="GO:0046872">
    <property type="term" value="F:metal ion binding"/>
    <property type="evidence" value="ECO:0007669"/>
    <property type="project" value="UniProtKB-KW"/>
</dbReference>
<sequence>MALPSNCFYHGYLSGDPLTSSVALSLCDGLEGLIHLELEKMDIYISPVDGQATEVEQKGYPHKLRICSNMNDTLEFLKARDLSGKNNKHRTQTSDDTPSKLLHSNDHVKYIRSRRAAPRSSKFLEVLLVADKQSVDFIGKEKARIYYLSLMNIANAVYHHHTLGVDIEVVTVKIMYMDEKSGRNVISVTSPQRTVEQFCQWASKTSYYGGGTQYDVAVLVSRRDYGPAGYAPITGMCNPIRSCALVKDDGFTSAFAIAHEIGHVFGLHHDGQGNRCYGRQYERSVMATMVQSSFNDFWWSECSRQRMSEVIDSLPCLNNNPFQTKIDDEVKKPVGLSFSLDEQCRQEFGDNYIFCPTFSRTPCGILWCGEKRRPNYCRTKNGVPLNGTQCGESKHWWCANERCKYHGNEKPVDGGWGAWSGWGNCSLECDVGFKRRTRKCDNPRPQYGGKSCSGDGEELDTCKSEDCSEYSDSRAMQCSVMDVLQIRRGLNTWLPYQVDKVSDRCNLTCRSKETGEVATFDRYVEDGTPCSYDEPDDICLNGACIKVGCDGVRNSGKKADRCGICGGDGSSCKVMEGIFSRKFEYSAAGNHYEQMLVLPKGSRDIQLSETFTSSHNLALLDPVYYSYVLNGDGKQAQTKNFAFGGAWFQYINNGGHERLTAKGPLRNELYVMINPVDLTQKASVNYRYSVRKDDFTLEKTKYLWKFETWSECSVTCGKGEQTIVYGCYDKGTGEKLKDDQCRYIDRGASDTAVCERIPCEYLRYNWALSLNWSECSAICGDDGTQYQLFTCEETLGEIIKKVDDNYCTFFPEPVVIRPCNRKPCSNVPPEYFEVNEWGPCSKTCGSGGVQSRVIRCGIEDPPGKVNYVNDSFCAGLTQPITEKQPCSIQQCGEAEYSWQATNQWGLCSEECGETGVQNEILKCVAVYKGNKVESVEEHACSHVQRPTYSRPCNRKPCLKLSWEPIDEWSECSASCGMEGVNFRLVVCKMKLTVTDSKIVTDKFCEKLTKPKEVRPCNRTSCIKYNWLITSEWTDCTSTCGTEGTQFRKFICVAADSRKNVSDTNCAGLEKTEESRPCNRIPCYHYEWSKSDKWSPCSHSCGEDGIQTRNVFCTKRSANGNEVDDGLNVSITLCDSVSKPSNTQVCNRFSCQGYEWRLTNKWSSCSETCGSSAMQEQGLQCTQLMGNNQTKAVDESLCENIIFPGERPRRKCILRPCVGYSWKFGNWSQCSSSCDNGTQTREVKCIVNYPDGRSGAVRKEYCHNLENPESNRTCRIVECPSMVMQEWTVGPWSEGMKAVTFAKTRQLFVDLPPTNAANNIDCTRHHAAPRAGS</sequence>
<evidence type="ECO:0000256" key="11">
    <source>
        <dbReference type="ARBA" id="ARBA00023180"/>
    </source>
</evidence>
<feature type="domain" description="Peptidase M12B" evidence="16">
    <location>
        <begin position="122"/>
        <end position="321"/>
    </location>
</feature>
<feature type="disulfide bond" evidence="14">
    <location>
        <begin position="390"/>
        <end position="403"/>
    </location>
</feature>
<feature type="binding site" evidence="13 15">
    <location>
        <position position="269"/>
    </location>
    <ligand>
        <name>Zn(2+)</name>
        <dbReference type="ChEBI" id="CHEBI:29105"/>
        <note>catalytic</note>
    </ligand>
</feature>
<evidence type="ECO:0000313" key="18">
    <source>
        <dbReference type="Proteomes" id="UP001634394"/>
    </source>
</evidence>
<keyword evidence="7" id="KW-0378">Hydrolase</keyword>
<name>A0ABD3WUB1_SINWO</name>
<feature type="binding site" evidence="13 15">
    <location>
        <position position="259"/>
    </location>
    <ligand>
        <name>Zn(2+)</name>
        <dbReference type="ChEBI" id="CHEBI:29105"/>
        <note>catalytic</note>
    </ligand>
</feature>
<dbReference type="Pfam" id="PF05986">
    <property type="entry name" value="ADAMTS_spacer1"/>
    <property type="match status" value="1"/>
</dbReference>
<dbReference type="SMART" id="SM00209">
    <property type="entry name" value="TSP1"/>
    <property type="match status" value="10"/>
</dbReference>
<evidence type="ECO:0000259" key="16">
    <source>
        <dbReference type="PROSITE" id="PS50215"/>
    </source>
</evidence>
<evidence type="ECO:0000313" key="17">
    <source>
        <dbReference type="EMBL" id="KAL3876085.1"/>
    </source>
</evidence>
<evidence type="ECO:0000256" key="8">
    <source>
        <dbReference type="ARBA" id="ARBA00022833"/>
    </source>
</evidence>
<dbReference type="PROSITE" id="PS50092">
    <property type="entry name" value="TSP1"/>
    <property type="match status" value="7"/>
</dbReference>
<keyword evidence="6" id="KW-0677">Repeat</keyword>
<keyword evidence="11" id="KW-0325">Glycoprotein</keyword>
<keyword evidence="4 13" id="KW-0479">Metal-binding</keyword>
<comment type="subcellular location">
    <subcellularLocation>
        <location evidence="1">Secreted</location>
    </subcellularLocation>
</comment>
<evidence type="ECO:0000256" key="6">
    <source>
        <dbReference type="ARBA" id="ARBA00022737"/>
    </source>
</evidence>
<comment type="caution">
    <text evidence="15">Lacks conserved residue(s) required for the propagation of feature annotation.</text>
</comment>
<dbReference type="GO" id="GO:0005576">
    <property type="term" value="C:extracellular region"/>
    <property type="evidence" value="ECO:0007669"/>
    <property type="project" value="UniProtKB-SubCell"/>
</dbReference>
<dbReference type="InterPro" id="IPR050439">
    <property type="entry name" value="ADAMTS_ADAMTS-like"/>
</dbReference>
<keyword evidence="5" id="KW-0732">Signal</keyword>
<dbReference type="SUPFAM" id="SSF55486">
    <property type="entry name" value="Metalloproteases ('zincins'), catalytic domain"/>
    <property type="match status" value="1"/>
</dbReference>
<keyword evidence="13" id="KW-0106">Calcium</keyword>
<feature type="disulfide bond" evidence="14">
    <location>
        <begin position="425"/>
        <end position="462"/>
    </location>
</feature>
<feature type="disulfide bond" evidence="14">
    <location>
        <begin position="363"/>
        <end position="398"/>
    </location>
</feature>